<reference evidence="1" key="2">
    <citation type="submission" date="2025-08" db="UniProtKB">
        <authorList>
            <consortium name="EnsemblFungi"/>
        </authorList>
    </citation>
    <scope>IDENTIFICATION</scope>
    <source>
        <strain evidence="1">4287 / CBS 123668 / FGSC 9935 / NRRL 34936</strain>
    </source>
</reference>
<proteinExistence type="predicted"/>
<dbReference type="AlphaFoldDB" id="A0A0D2YEZ7"/>
<accession>A0A0D2YEZ7</accession>
<evidence type="ECO:0000313" key="2">
    <source>
        <dbReference type="Proteomes" id="UP000002489"/>
    </source>
</evidence>
<dbReference type="EnsemblFungi" id="FOXG_14885T0">
    <property type="protein sequence ID" value="FOXG_14885P0"/>
    <property type="gene ID" value="FOXG_14885"/>
</dbReference>
<organism evidence="1 2">
    <name type="scientific">Fusarium oxysporum (strain Fo5176)</name>
    <name type="common">Fusarium vascular wilt</name>
    <dbReference type="NCBI Taxonomy" id="660025"/>
    <lineage>
        <taxon>Eukaryota</taxon>
        <taxon>Fungi</taxon>
        <taxon>Dikarya</taxon>
        <taxon>Ascomycota</taxon>
        <taxon>Pezizomycotina</taxon>
        <taxon>Sordariomycetes</taxon>
        <taxon>Hypocreomycetidae</taxon>
        <taxon>Hypocreales</taxon>
        <taxon>Nectriaceae</taxon>
        <taxon>Fusarium</taxon>
        <taxon>Fusarium oxysporum species complex</taxon>
    </lineage>
</organism>
<sequence length="189" mass="22182">MTQQRAKRLSNFRGDDGSITSSAKANKFRSFTNESSLTSYFRIQKQLLAYYYRVVFGADGHFTRDCDNQVVPRDTIEATSIQQKAMKDIIRILRRQEKMVREKNNNNDDHDDNTEVNGDLDNNDHELKHAIRKFYISLICQTVGSRPFRSAILSFCAMKSRKKSWTRQSDKEQRRLCTWHKPAARRLQL</sequence>
<gene>
    <name evidence="1" type="primary">28956007</name>
</gene>
<dbReference type="STRING" id="426428.A0A0D2YEZ7"/>
<dbReference type="VEuPathDB" id="FungiDB:FOXG_14885"/>
<dbReference type="Proteomes" id="UP000002489">
    <property type="component" value="Unassembled WGS sequence"/>
</dbReference>
<evidence type="ECO:0000313" key="1">
    <source>
        <dbReference type="EnsemblFungi" id="FOXG_14885P0"/>
    </source>
</evidence>
<protein>
    <submittedName>
        <fullName evidence="1">Uncharacterized protein</fullName>
    </submittedName>
</protein>
<name>A0A0D2YEZ7_FUSOF</name>
<reference evidence="2" key="1">
    <citation type="journal article" date="2012" name="Mol. Plant Microbe Interact.">
        <title>A highly conserved effector in Fusarium oxysporum is required for full virulence on Arabidopsis.</title>
        <authorList>
            <person name="Thatcher L.F."/>
            <person name="Gardiner D.M."/>
            <person name="Kazan K."/>
            <person name="Manners J."/>
        </authorList>
    </citation>
    <scope>NUCLEOTIDE SEQUENCE [LARGE SCALE GENOMIC DNA]</scope>
    <source>
        <strain evidence="2">Fo5176</strain>
    </source>
</reference>